<keyword evidence="3" id="KW-0238">DNA-binding</keyword>
<dbReference type="AlphaFoldDB" id="W8R411"/>
<reference evidence="7" key="1">
    <citation type="journal article" date="2014" name="Genome Announc.">
        <title>Complete Genome Sequence of the Highly Transformable Pseudomonas stutzeri Strain 28a24.</title>
        <authorList>
            <person name="Smith B.A."/>
            <person name="Dougherty K.M."/>
            <person name="Baltrus D.A."/>
        </authorList>
    </citation>
    <scope>NUCLEOTIDE SEQUENCE [LARGE SCALE GENOMIC DNA]</scope>
    <source>
        <strain evidence="7">28a24</strain>
    </source>
</reference>
<dbReference type="InterPro" id="IPR036390">
    <property type="entry name" value="WH_DNA-bd_sf"/>
</dbReference>
<reference evidence="6 7" key="2">
    <citation type="submission" date="2014-03" db="EMBL/GenBank/DDBJ databases">
        <authorList>
            <person name="Baltrus D."/>
            <person name="Dougherty K."/>
        </authorList>
    </citation>
    <scope>NUCLEOTIDE SEQUENCE</scope>
    <source>
        <strain evidence="6 7">28a24</strain>
    </source>
</reference>
<dbReference type="OrthoDB" id="8720143at2"/>
<protein>
    <submittedName>
        <fullName evidence="6">LysR family transcriptional regulator</fullName>
    </submittedName>
</protein>
<dbReference type="PANTHER" id="PTHR30118:SF15">
    <property type="entry name" value="TRANSCRIPTIONAL REGULATORY PROTEIN"/>
    <property type="match status" value="1"/>
</dbReference>
<evidence type="ECO:0000256" key="3">
    <source>
        <dbReference type="ARBA" id="ARBA00023125"/>
    </source>
</evidence>
<dbReference type="PATRIC" id="fig|316.77.peg.4129"/>
<gene>
    <name evidence="6" type="ORF">CH92_20655</name>
</gene>
<dbReference type="GO" id="GO:0003677">
    <property type="term" value="F:DNA binding"/>
    <property type="evidence" value="ECO:0007669"/>
    <property type="project" value="UniProtKB-KW"/>
</dbReference>
<evidence type="ECO:0000313" key="7">
    <source>
        <dbReference type="Proteomes" id="UP000019522"/>
    </source>
</evidence>
<dbReference type="Gene3D" id="3.40.190.10">
    <property type="entry name" value="Periplasmic binding protein-like II"/>
    <property type="match status" value="2"/>
</dbReference>
<keyword evidence="2" id="KW-0805">Transcription regulation</keyword>
<dbReference type="SUPFAM" id="SSF46785">
    <property type="entry name" value="Winged helix' DNA-binding domain"/>
    <property type="match status" value="1"/>
</dbReference>
<evidence type="ECO:0000256" key="1">
    <source>
        <dbReference type="ARBA" id="ARBA00009437"/>
    </source>
</evidence>
<accession>W8R411</accession>
<proteinExistence type="inferred from homology"/>
<evidence type="ECO:0000259" key="5">
    <source>
        <dbReference type="PROSITE" id="PS50931"/>
    </source>
</evidence>
<evidence type="ECO:0000313" key="6">
    <source>
        <dbReference type="EMBL" id="AHL77359.1"/>
    </source>
</evidence>
<dbReference type="PROSITE" id="PS50931">
    <property type="entry name" value="HTH_LYSR"/>
    <property type="match status" value="1"/>
</dbReference>
<dbReference type="InterPro" id="IPR050389">
    <property type="entry name" value="LysR-type_TF"/>
</dbReference>
<keyword evidence="4" id="KW-0804">Transcription</keyword>
<dbReference type="PANTHER" id="PTHR30118">
    <property type="entry name" value="HTH-TYPE TRANSCRIPTIONAL REGULATOR LEUO-RELATED"/>
    <property type="match status" value="1"/>
</dbReference>
<name>W8R411_STUST</name>
<dbReference type="EMBL" id="CP007441">
    <property type="protein sequence ID" value="AHL77359.1"/>
    <property type="molecule type" value="Genomic_DNA"/>
</dbReference>
<dbReference type="SUPFAM" id="SSF53850">
    <property type="entry name" value="Periplasmic binding protein-like II"/>
    <property type="match status" value="1"/>
</dbReference>
<comment type="similarity">
    <text evidence="1">Belongs to the LysR transcriptional regulatory family.</text>
</comment>
<dbReference type="RefSeq" id="WP_025243575.1">
    <property type="nucleotide sequence ID" value="NZ_CP007441.1"/>
</dbReference>
<dbReference type="Proteomes" id="UP000019522">
    <property type="component" value="Chromosome"/>
</dbReference>
<dbReference type="InterPro" id="IPR000847">
    <property type="entry name" value="LysR_HTH_N"/>
</dbReference>
<dbReference type="PRINTS" id="PR00039">
    <property type="entry name" value="HTHLYSR"/>
</dbReference>
<dbReference type="KEGG" id="pstt:CH92_20655"/>
<evidence type="ECO:0000256" key="4">
    <source>
        <dbReference type="ARBA" id="ARBA00023163"/>
    </source>
</evidence>
<dbReference type="Pfam" id="PF03466">
    <property type="entry name" value="LysR_substrate"/>
    <property type="match status" value="1"/>
</dbReference>
<sequence>MNIYSFDLNLLRVLDALLRDRNVSRAAERLSLSQPAVSNALNRLRELLDDPLLVRVGRTMQPTPRALSLEAPIRDALQQIEHTLNAGDFFDPTTSRQRFVIAVTDYVELICMPALMAHLANVAPGIQLAIKHLTPSLPAEALDHGELDLVLGRFHDVPTRFHTRRWANETLQIALRQDHPLVGDTLDLPAFLRLRHLWVHGGQTRGMVDQWLEDHDLARDVVYTTPNYLQAAHIVASSDLAAVLPTQLARHFAKLLPLRLFDLPFDLGAFQLDIVSVAQRERDAALQWLIEQIVAVSRQ</sequence>
<dbReference type="Pfam" id="PF00126">
    <property type="entry name" value="HTH_1"/>
    <property type="match status" value="1"/>
</dbReference>
<dbReference type="InterPro" id="IPR005119">
    <property type="entry name" value="LysR_subst-bd"/>
</dbReference>
<dbReference type="Gene3D" id="1.10.10.10">
    <property type="entry name" value="Winged helix-like DNA-binding domain superfamily/Winged helix DNA-binding domain"/>
    <property type="match status" value="1"/>
</dbReference>
<feature type="domain" description="HTH lysR-type" evidence="5">
    <location>
        <begin position="6"/>
        <end position="63"/>
    </location>
</feature>
<organism evidence="6 7">
    <name type="scientific">Stutzerimonas stutzeri</name>
    <name type="common">Pseudomonas stutzeri</name>
    <dbReference type="NCBI Taxonomy" id="316"/>
    <lineage>
        <taxon>Bacteria</taxon>
        <taxon>Pseudomonadati</taxon>
        <taxon>Pseudomonadota</taxon>
        <taxon>Gammaproteobacteria</taxon>
        <taxon>Pseudomonadales</taxon>
        <taxon>Pseudomonadaceae</taxon>
        <taxon>Stutzerimonas</taxon>
    </lineage>
</organism>
<dbReference type="GO" id="GO:0003700">
    <property type="term" value="F:DNA-binding transcription factor activity"/>
    <property type="evidence" value="ECO:0007669"/>
    <property type="project" value="InterPro"/>
</dbReference>
<dbReference type="InterPro" id="IPR036388">
    <property type="entry name" value="WH-like_DNA-bd_sf"/>
</dbReference>
<evidence type="ECO:0000256" key="2">
    <source>
        <dbReference type="ARBA" id="ARBA00023015"/>
    </source>
</evidence>